<dbReference type="InterPro" id="IPR008271">
    <property type="entry name" value="Ser/Thr_kinase_AS"/>
</dbReference>
<keyword evidence="2 5" id="KW-0547">Nucleotide-binding</keyword>
<dbReference type="InterPro" id="IPR000719">
    <property type="entry name" value="Prot_kinase_dom"/>
</dbReference>
<evidence type="ECO:0000256" key="5">
    <source>
        <dbReference type="PROSITE-ProRule" id="PRU10141"/>
    </source>
</evidence>
<dbReference type="Gene3D" id="1.10.510.10">
    <property type="entry name" value="Transferase(Phosphotransferase) domain 1"/>
    <property type="match status" value="1"/>
</dbReference>
<dbReference type="Proteomes" id="UP001501237">
    <property type="component" value="Unassembled WGS sequence"/>
</dbReference>
<feature type="binding site" evidence="5">
    <location>
        <position position="36"/>
    </location>
    <ligand>
        <name>ATP</name>
        <dbReference type="ChEBI" id="CHEBI:30616"/>
    </ligand>
</feature>
<comment type="caution">
    <text evidence="9">The sequence shown here is derived from an EMBL/GenBank/DDBJ whole genome shotgun (WGS) entry which is preliminary data.</text>
</comment>
<evidence type="ECO:0000313" key="9">
    <source>
        <dbReference type="EMBL" id="GAA3239312.1"/>
    </source>
</evidence>
<evidence type="ECO:0000256" key="7">
    <source>
        <dbReference type="SAM" id="Phobius"/>
    </source>
</evidence>
<dbReference type="PANTHER" id="PTHR43289:SF34">
    <property type="entry name" value="SERINE_THREONINE-PROTEIN KINASE YBDM-RELATED"/>
    <property type="match status" value="1"/>
</dbReference>
<reference evidence="10" key="1">
    <citation type="journal article" date="2019" name="Int. J. Syst. Evol. Microbiol.">
        <title>The Global Catalogue of Microorganisms (GCM) 10K type strain sequencing project: providing services to taxonomists for standard genome sequencing and annotation.</title>
        <authorList>
            <consortium name="The Broad Institute Genomics Platform"/>
            <consortium name="The Broad Institute Genome Sequencing Center for Infectious Disease"/>
            <person name="Wu L."/>
            <person name="Ma J."/>
        </authorList>
    </citation>
    <scope>NUCLEOTIDE SEQUENCE [LARGE SCALE GENOMIC DNA]</scope>
    <source>
        <strain evidence="10">JCM 9377</strain>
    </source>
</reference>
<keyword evidence="1" id="KW-0808">Transferase</keyword>
<dbReference type="SUPFAM" id="SSF56112">
    <property type="entry name" value="Protein kinase-like (PK-like)"/>
    <property type="match status" value="1"/>
</dbReference>
<evidence type="ECO:0000313" key="10">
    <source>
        <dbReference type="Proteomes" id="UP001501237"/>
    </source>
</evidence>
<feature type="domain" description="Protein kinase" evidence="8">
    <location>
        <begin position="8"/>
        <end position="268"/>
    </location>
</feature>
<evidence type="ECO:0000256" key="2">
    <source>
        <dbReference type="ARBA" id="ARBA00022741"/>
    </source>
</evidence>
<organism evidence="9 10">
    <name type="scientific">Actinocorallia longicatena</name>
    <dbReference type="NCBI Taxonomy" id="111803"/>
    <lineage>
        <taxon>Bacteria</taxon>
        <taxon>Bacillati</taxon>
        <taxon>Actinomycetota</taxon>
        <taxon>Actinomycetes</taxon>
        <taxon>Streptosporangiales</taxon>
        <taxon>Thermomonosporaceae</taxon>
        <taxon>Actinocorallia</taxon>
    </lineage>
</organism>
<accession>A0ABP6QP88</accession>
<evidence type="ECO:0000256" key="4">
    <source>
        <dbReference type="ARBA" id="ARBA00022840"/>
    </source>
</evidence>
<evidence type="ECO:0000256" key="3">
    <source>
        <dbReference type="ARBA" id="ARBA00022777"/>
    </source>
</evidence>
<keyword evidence="7" id="KW-1133">Transmembrane helix</keyword>
<dbReference type="RefSeq" id="WP_344838544.1">
    <property type="nucleotide sequence ID" value="NZ_BAAAUV010000038.1"/>
</dbReference>
<dbReference type="PROSITE" id="PS00107">
    <property type="entry name" value="PROTEIN_KINASE_ATP"/>
    <property type="match status" value="1"/>
</dbReference>
<dbReference type="InterPro" id="IPR017441">
    <property type="entry name" value="Protein_kinase_ATP_BS"/>
</dbReference>
<feature type="compositionally biased region" description="Polar residues" evidence="6">
    <location>
        <begin position="248"/>
        <end position="276"/>
    </location>
</feature>
<keyword evidence="3" id="KW-0418">Kinase</keyword>
<protein>
    <recommendedName>
        <fullName evidence="8">Protein kinase domain-containing protein</fullName>
    </recommendedName>
</protein>
<sequence length="554" mass="59020">MDESIGPYQLVNKIGRGGMGTVYLAKDPQGRDVAVKVINAELADEQSFRDRFRREVTAAQRVRRFCTASVLDAQLETEPLYVVTEYVAGPDLDVHIRRNGPMHGSSLEHLAVGVATALTAIHGAGIVHRDLKPANVLLSPVGPRVIDFGIARALDTMVAATRSGAFVGTPAYMAPEVIQGQEAGPPADVWAWGCVVAYAGTGNVPFSAANVPAILYQVMQGEPNLEGLDEGVGKLVRAALSRDPAARPTTQQLLESLTGQTRPDSERLAQNVSANWTPPPAAPQPQYAPRQPQYAPPQQQGYGPPQPAAFASPPVAPPTVTGSPRPRPGMPGNRRYLLAGAIVAGLALVAGAGLFFLSGDDGPPKGRLVYTTDFQKGTDTWYDFSTKADTGGVRRMQTDSTGYSGAYTGPDGYLPYRALLSVKVRNIKGPAYGEFGMFCFGPKSETDAYRFAVRSDGEGITLRKTVGKEISKTIASKKQAAGFTKSGDNTLSILCSREPGKIVLKAWLNGSLALEQSDREQPFVGPGVGGVLVQNSNDGKTYAEFDDFEIRDVG</sequence>
<dbReference type="SMART" id="SM00220">
    <property type="entry name" value="S_TKc"/>
    <property type="match status" value="1"/>
</dbReference>
<dbReference type="InterPro" id="IPR011009">
    <property type="entry name" value="Kinase-like_dom_sf"/>
</dbReference>
<keyword evidence="10" id="KW-1185">Reference proteome</keyword>
<dbReference type="CDD" id="cd14014">
    <property type="entry name" value="STKc_PknB_like"/>
    <property type="match status" value="1"/>
</dbReference>
<dbReference type="Gene3D" id="3.30.200.20">
    <property type="entry name" value="Phosphorylase Kinase, domain 1"/>
    <property type="match status" value="1"/>
</dbReference>
<keyword evidence="7" id="KW-0812">Transmembrane</keyword>
<dbReference type="PROSITE" id="PS00108">
    <property type="entry name" value="PROTEIN_KINASE_ST"/>
    <property type="match status" value="1"/>
</dbReference>
<dbReference type="PANTHER" id="PTHR43289">
    <property type="entry name" value="MITOGEN-ACTIVATED PROTEIN KINASE KINASE KINASE 20-RELATED"/>
    <property type="match status" value="1"/>
</dbReference>
<dbReference type="Pfam" id="PF00069">
    <property type="entry name" value="Pkinase"/>
    <property type="match status" value="1"/>
</dbReference>
<proteinExistence type="predicted"/>
<dbReference type="EMBL" id="BAAAUV010000038">
    <property type="protein sequence ID" value="GAA3239312.1"/>
    <property type="molecule type" value="Genomic_DNA"/>
</dbReference>
<keyword evidence="7" id="KW-0472">Membrane</keyword>
<gene>
    <name evidence="9" type="ORF">GCM10010468_75410</name>
</gene>
<dbReference type="Gene3D" id="2.60.120.560">
    <property type="entry name" value="Exo-inulinase, domain 1"/>
    <property type="match status" value="1"/>
</dbReference>
<feature type="transmembrane region" description="Helical" evidence="7">
    <location>
        <begin position="336"/>
        <end position="357"/>
    </location>
</feature>
<keyword evidence="4 5" id="KW-0067">ATP-binding</keyword>
<feature type="compositionally biased region" description="Low complexity" evidence="6">
    <location>
        <begin position="284"/>
        <end position="332"/>
    </location>
</feature>
<evidence type="ECO:0000256" key="6">
    <source>
        <dbReference type="SAM" id="MobiDB-lite"/>
    </source>
</evidence>
<evidence type="ECO:0000259" key="8">
    <source>
        <dbReference type="PROSITE" id="PS50011"/>
    </source>
</evidence>
<feature type="region of interest" description="Disordered" evidence="6">
    <location>
        <begin position="243"/>
        <end position="332"/>
    </location>
</feature>
<dbReference type="PROSITE" id="PS50011">
    <property type="entry name" value="PROTEIN_KINASE_DOM"/>
    <property type="match status" value="1"/>
</dbReference>
<evidence type="ECO:0000256" key="1">
    <source>
        <dbReference type="ARBA" id="ARBA00022679"/>
    </source>
</evidence>
<name>A0ABP6QP88_9ACTN</name>